<evidence type="ECO:0000313" key="3">
    <source>
        <dbReference type="RefSeq" id="XP_071933599.1"/>
    </source>
</evidence>
<dbReference type="Proteomes" id="UP001652660">
    <property type="component" value="Chromosome 2e"/>
</dbReference>
<dbReference type="Pfam" id="PF00078">
    <property type="entry name" value="RVT_1"/>
    <property type="match status" value="1"/>
</dbReference>
<gene>
    <name evidence="3" type="primary">LOC140036193</name>
</gene>
<organism evidence="2 3">
    <name type="scientific">Coffea arabica</name>
    <name type="common">Arabian coffee</name>
    <dbReference type="NCBI Taxonomy" id="13443"/>
    <lineage>
        <taxon>Eukaryota</taxon>
        <taxon>Viridiplantae</taxon>
        <taxon>Streptophyta</taxon>
        <taxon>Embryophyta</taxon>
        <taxon>Tracheophyta</taxon>
        <taxon>Spermatophyta</taxon>
        <taxon>Magnoliopsida</taxon>
        <taxon>eudicotyledons</taxon>
        <taxon>Gunneridae</taxon>
        <taxon>Pentapetalae</taxon>
        <taxon>asterids</taxon>
        <taxon>lamiids</taxon>
        <taxon>Gentianales</taxon>
        <taxon>Rubiaceae</taxon>
        <taxon>Ixoroideae</taxon>
        <taxon>Gardenieae complex</taxon>
        <taxon>Bertiereae - Coffeeae clade</taxon>
        <taxon>Coffeeae</taxon>
        <taxon>Coffea</taxon>
    </lineage>
</organism>
<reference evidence="3" key="1">
    <citation type="submission" date="2025-08" db="UniProtKB">
        <authorList>
            <consortium name="RefSeq"/>
        </authorList>
    </citation>
    <scope>IDENTIFICATION</scope>
    <source>
        <tissue evidence="3">Leaves</tissue>
    </source>
</reference>
<dbReference type="PANTHER" id="PTHR37984">
    <property type="entry name" value="PROTEIN CBG26694"/>
    <property type="match status" value="1"/>
</dbReference>
<protein>
    <submittedName>
        <fullName evidence="3">Uncharacterized mitochondrial protein AtMg00860-like</fullName>
    </submittedName>
</protein>
<sequence>MEVYVDDILVRSRTDRQLVPDLSEILNILWESRMRLNPKKCTFGVRSGRFLGFLVSREGIRTNPDKLQAIIGMALSRNIKEVQQLTGRMAALNKFLSRSAVRGLPFFRILKAFKDFQWIEKCQKAFTNLKTYLAELPTLTALE</sequence>
<accession>A0ABM4WP87</accession>
<dbReference type="SUPFAM" id="SSF56672">
    <property type="entry name" value="DNA/RNA polymerases"/>
    <property type="match status" value="1"/>
</dbReference>
<keyword evidence="2" id="KW-1185">Reference proteome</keyword>
<dbReference type="InterPro" id="IPR043128">
    <property type="entry name" value="Rev_trsase/Diguanyl_cyclase"/>
</dbReference>
<dbReference type="GeneID" id="140036193"/>
<evidence type="ECO:0000259" key="1">
    <source>
        <dbReference type="Pfam" id="PF00078"/>
    </source>
</evidence>
<dbReference type="InterPro" id="IPR043502">
    <property type="entry name" value="DNA/RNA_pol_sf"/>
</dbReference>
<name>A0ABM4WP87_COFAR</name>
<dbReference type="PANTHER" id="PTHR37984:SF5">
    <property type="entry name" value="PROTEIN NYNRIN-LIKE"/>
    <property type="match status" value="1"/>
</dbReference>
<feature type="domain" description="Reverse transcriptase" evidence="1">
    <location>
        <begin position="3"/>
        <end position="53"/>
    </location>
</feature>
<proteinExistence type="predicted"/>
<evidence type="ECO:0000313" key="2">
    <source>
        <dbReference type="Proteomes" id="UP001652660"/>
    </source>
</evidence>
<dbReference type="RefSeq" id="XP_071933599.1">
    <property type="nucleotide sequence ID" value="XM_072077498.1"/>
</dbReference>
<dbReference type="InterPro" id="IPR050951">
    <property type="entry name" value="Retrovirus_Pol_polyprotein"/>
</dbReference>
<dbReference type="Gene3D" id="3.30.70.270">
    <property type="match status" value="2"/>
</dbReference>
<dbReference type="InterPro" id="IPR000477">
    <property type="entry name" value="RT_dom"/>
</dbReference>